<reference evidence="2 3" key="1">
    <citation type="journal article" date="2023" name="Plants (Basel)">
        <title>Bridging the Gap: Combining Genomics and Transcriptomics Approaches to Understand Stylosanthes scabra, an Orphan Legume from the Brazilian Caatinga.</title>
        <authorList>
            <person name="Ferreira-Neto J.R.C."/>
            <person name="da Silva M.D."/>
            <person name="Binneck E."/>
            <person name="de Melo N.F."/>
            <person name="da Silva R.H."/>
            <person name="de Melo A.L.T.M."/>
            <person name="Pandolfi V."/>
            <person name="Bustamante F.O."/>
            <person name="Brasileiro-Vidal A.C."/>
            <person name="Benko-Iseppon A.M."/>
        </authorList>
    </citation>
    <scope>NUCLEOTIDE SEQUENCE [LARGE SCALE GENOMIC DNA]</scope>
    <source>
        <tissue evidence="2">Leaves</tissue>
    </source>
</reference>
<evidence type="ECO:0000313" key="2">
    <source>
        <dbReference type="EMBL" id="MED6184015.1"/>
    </source>
</evidence>
<organism evidence="2 3">
    <name type="scientific">Stylosanthes scabra</name>
    <dbReference type="NCBI Taxonomy" id="79078"/>
    <lineage>
        <taxon>Eukaryota</taxon>
        <taxon>Viridiplantae</taxon>
        <taxon>Streptophyta</taxon>
        <taxon>Embryophyta</taxon>
        <taxon>Tracheophyta</taxon>
        <taxon>Spermatophyta</taxon>
        <taxon>Magnoliopsida</taxon>
        <taxon>eudicotyledons</taxon>
        <taxon>Gunneridae</taxon>
        <taxon>Pentapetalae</taxon>
        <taxon>rosids</taxon>
        <taxon>fabids</taxon>
        <taxon>Fabales</taxon>
        <taxon>Fabaceae</taxon>
        <taxon>Papilionoideae</taxon>
        <taxon>50 kb inversion clade</taxon>
        <taxon>dalbergioids sensu lato</taxon>
        <taxon>Dalbergieae</taxon>
        <taxon>Pterocarpus clade</taxon>
        <taxon>Stylosanthes</taxon>
    </lineage>
</organism>
<sequence length="100" mass="11137">MRDLVQTYVQCLLAHLCDLDSRRLPLKAPILRRLDPPDRSLRKQQETSPAFPQLPTAFAPPLRTAGRTQTGSSAPHYLPPAGQSDQEQIDAPMTSRKAHP</sequence>
<proteinExistence type="predicted"/>
<dbReference type="Proteomes" id="UP001341840">
    <property type="component" value="Unassembled WGS sequence"/>
</dbReference>
<evidence type="ECO:0000313" key="3">
    <source>
        <dbReference type="Proteomes" id="UP001341840"/>
    </source>
</evidence>
<protein>
    <submittedName>
        <fullName evidence="2">Uncharacterized protein</fullName>
    </submittedName>
</protein>
<evidence type="ECO:0000256" key="1">
    <source>
        <dbReference type="SAM" id="MobiDB-lite"/>
    </source>
</evidence>
<name>A0ABU6WFU0_9FABA</name>
<comment type="caution">
    <text evidence="2">The sequence shown here is derived from an EMBL/GenBank/DDBJ whole genome shotgun (WGS) entry which is preliminary data.</text>
</comment>
<keyword evidence="3" id="KW-1185">Reference proteome</keyword>
<feature type="compositionally biased region" description="Basic and acidic residues" evidence="1">
    <location>
        <begin position="34"/>
        <end position="45"/>
    </location>
</feature>
<accession>A0ABU6WFU0</accession>
<dbReference type="EMBL" id="JASCZI010181494">
    <property type="protein sequence ID" value="MED6184015.1"/>
    <property type="molecule type" value="Genomic_DNA"/>
</dbReference>
<gene>
    <name evidence="2" type="ORF">PIB30_043277</name>
</gene>
<feature type="region of interest" description="Disordered" evidence="1">
    <location>
        <begin position="34"/>
        <end position="100"/>
    </location>
</feature>